<dbReference type="GO" id="GO:0005737">
    <property type="term" value="C:cytoplasm"/>
    <property type="evidence" value="ECO:0007669"/>
    <property type="project" value="TreeGrafter"/>
</dbReference>
<organism evidence="5 6">
    <name type="scientific">Streblomastix strix</name>
    <dbReference type="NCBI Taxonomy" id="222440"/>
    <lineage>
        <taxon>Eukaryota</taxon>
        <taxon>Metamonada</taxon>
        <taxon>Preaxostyla</taxon>
        <taxon>Oxymonadida</taxon>
        <taxon>Streblomastigidae</taxon>
        <taxon>Streblomastix</taxon>
    </lineage>
</organism>
<proteinExistence type="predicted"/>
<dbReference type="InterPro" id="IPR011009">
    <property type="entry name" value="Kinase-like_dom_sf"/>
</dbReference>
<dbReference type="Pfam" id="PF00069">
    <property type="entry name" value="Pkinase"/>
    <property type="match status" value="1"/>
</dbReference>
<dbReference type="InterPro" id="IPR008271">
    <property type="entry name" value="Ser/Thr_kinase_AS"/>
</dbReference>
<comment type="caution">
    <text evidence="5">The sequence shown here is derived from an EMBL/GenBank/DDBJ whole genome shotgun (WGS) entry which is preliminary data.</text>
</comment>
<dbReference type="SMART" id="SM00220">
    <property type="entry name" value="S_TKc"/>
    <property type="match status" value="1"/>
</dbReference>
<dbReference type="AlphaFoldDB" id="A0A5J4WBB4"/>
<accession>A0A5J4WBB4</accession>
<evidence type="ECO:0000259" key="4">
    <source>
        <dbReference type="PROSITE" id="PS50011"/>
    </source>
</evidence>
<dbReference type="InterPro" id="IPR045269">
    <property type="entry name" value="Atg1-like"/>
</dbReference>
<dbReference type="GO" id="GO:0004674">
    <property type="term" value="F:protein serine/threonine kinase activity"/>
    <property type="evidence" value="ECO:0007669"/>
    <property type="project" value="InterPro"/>
</dbReference>
<evidence type="ECO:0000256" key="1">
    <source>
        <dbReference type="ARBA" id="ARBA00022741"/>
    </source>
</evidence>
<reference evidence="5 6" key="1">
    <citation type="submission" date="2019-03" db="EMBL/GenBank/DDBJ databases">
        <title>Single cell metagenomics reveals metabolic interactions within the superorganism composed of flagellate Streblomastix strix and complex community of Bacteroidetes bacteria on its surface.</title>
        <authorList>
            <person name="Treitli S.C."/>
            <person name="Kolisko M."/>
            <person name="Husnik F."/>
            <person name="Keeling P."/>
            <person name="Hampl V."/>
        </authorList>
    </citation>
    <scope>NUCLEOTIDE SEQUENCE [LARGE SCALE GENOMIC DNA]</scope>
    <source>
        <strain evidence="5">ST1C</strain>
    </source>
</reference>
<evidence type="ECO:0000313" key="5">
    <source>
        <dbReference type="EMBL" id="KAA6391963.1"/>
    </source>
</evidence>
<dbReference type="EMBL" id="SNRW01002704">
    <property type="protein sequence ID" value="KAA6391963.1"/>
    <property type="molecule type" value="Genomic_DNA"/>
</dbReference>
<dbReference type="SUPFAM" id="SSF56112">
    <property type="entry name" value="Protein kinase-like (PK-like)"/>
    <property type="match status" value="1"/>
</dbReference>
<feature type="binding site" evidence="3">
    <location>
        <position position="28"/>
    </location>
    <ligand>
        <name>ATP</name>
        <dbReference type="ChEBI" id="CHEBI:30616"/>
    </ligand>
</feature>
<dbReference type="PANTHER" id="PTHR24348">
    <property type="entry name" value="SERINE/THREONINE-PROTEIN KINASE UNC-51-RELATED"/>
    <property type="match status" value="1"/>
</dbReference>
<dbReference type="Proteomes" id="UP000324800">
    <property type="component" value="Unassembled WGS sequence"/>
</dbReference>
<dbReference type="GO" id="GO:0005524">
    <property type="term" value="F:ATP binding"/>
    <property type="evidence" value="ECO:0007669"/>
    <property type="project" value="UniProtKB-UniRule"/>
</dbReference>
<evidence type="ECO:0000256" key="3">
    <source>
        <dbReference type="PROSITE-ProRule" id="PRU10141"/>
    </source>
</evidence>
<dbReference type="PROSITE" id="PS50011">
    <property type="entry name" value="PROTEIN_KINASE_DOM"/>
    <property type="match status" value="1"/>
</dbReference>
<protein>
    <recommendedName>
        <fullName evidence="4">Protein kinase domain-containing protein</fullName>
    </recommendedName>
</protein>
<gene>
    <name evidence="5" type="ORF">EZS28_012511</name>
</gene>
<dbReference type="InterPro" id="IPR000719">
    <property type="entry name" value="Prot_kinase_dom"/>
</dbReference>
<dbReference type="InterPro" id="IPR017441">
    <property type="entry name" value="Protein_kinase_ATP_BS"/>
</dbReference>
<keyword evidence="1 3" id="KW-0547">Nucleotide-binding</keyword>
<evidence type="ECO:0000313" key="6">
    <source>
        <dbReference type="Proteomes" id="UP000324800"/>
    </source>
</evidence>
<sequence>MNNVQLGAGSFGRVYSAQDIDGTYVAIKTLGEKKFGDRVFLAMEFCNMGGLDVTTKKSLMPRASILMQFLKLFHQQGLVHCDIKPANILLTSTDAGIIPKMCDFGETTNIQNIRNVEVFSGTPFFFPPEIGEKRKNYNQGVDIWMLGLTLYMLATGKKSDHPSYGVIRTLGLVLPSELAQFSYTDLNELQLDRNGKNLSETMGKEFVQLLSRMLTYEPSQRHSAAQLLQNFIFTNPRAGNLDIIPNAYGGELGFDVQGPNLLTSRSFVKGEKFTKIELDQPVPRSVYLVKTQQQIKQQFEQQASQIINSFYNPDPYACFDSFVQLSQQSVSFKTQHLVFLLEGDIISKMIPALVRCEVEFMSSSQISQFGQSVYRSRSQGYIEEDKTKKIVQVRQQFSYIILILIEALTETKNGKIRAADLINATPALTDILVGFINPEYYDVQKEYLEVLNAIIDFLAPKEVERLVNEKDLIDRLKQTALVHKKQLPETINFTLKILSTVAVSGINLSREQNSMKITVHSYQLMMQQIAQGLDPTLPETKEHPFLPKCIESGAETNLVLIYDVSAEKLAKYDKVREYKKNPSIYRDPKYDMNLDLSDGTNPEHPEEQLLYTRLACAACIILFHNGRQLLNQHQKAIDTLADEIYPIRLIQSVANSNIREHRAMLEKRLENASIAIVALSYILRLPSNHIYKDIDIITGNLQKYMSLYSAFPNTDVKNALGLLASLLKTASRPDKVDAVINGPIVKQVRELQDRRNELDVIEQLNILDLLQTKQKMRKTHAKQG</sequence>
<keyword evidence="2 3" id="KW-0067">ATP-binding</keyword>
<dbReference type="Gene3D" id="1.10.510.10">
    <property type="entry name" value="Transferase(Phosphotransferase) domain 1"/>
    <property type="match status" value="1"/>
</dbReference>
<dbReference type="PROSITE" id="PS00108">
    <property type="entry name" value="PROTEIN_KINASE_ST"/>
    <property type="match status" value="1"/>
</dbReference>
<feature type="domain" description="Protein kinase" evidence="4">
    <location>
        <begin position="1"/>
        <end position="233"/>
    </location>
</feature>
<dbReference type="PROSITE" id="PS00107">
    <property type="entry name" value="PROTEIN_KINASE_ATP"/>
    <property type="match status" value="1"/>
</dbReference>
<name>A0A5J4WBB4_9EUKA</name>
<dbReference type="GO" id="GO:0010506">
    <property type="term" value="P:regulation of autophagy"/>
    <property type="evidence" value="ECO:0007669"/>
    <property type="project" value="InterPro"/>
</dbReference>
<evidence type="ECO:0000256" key="2">
    <source>
        <dbReference type="ARBA" id="ARBA00022840"/>
    </source>
</evidence>